<dbReference type="Gene3D" id="1.20.1600.10">
    <property type="entry name" value="Outer membrane efflux proteins (OEP)"/>
    <property type="match status" value="1"/>
</dbReference>
<evidence type="ECO:0000313" key="12">
    <source>
        <dbReference type="EMBL" id="AHL76312.1"/>
    </source>
</evidence>
<reference evidence="13" key="1">
    <citation type="journal article" date="2014" name="Genome Announc.">
        <title>Complete Genome Sequence of the Highly Transformable Pseudomonas stutzeri Strain 28a24.</title>
        <authorList>
            <person name="Smith B.A."/>
            <person name="Dougherty K.M."/>
            <person name="Baltrus D.A."/>
        </authorList>
    </citation>
    <scope>NUCLEOTIDE SEQUENCE [LARGE SCALE GENOMIC DNA]</scope>
    <source>
        <strain evidence="13">28a24</strain>
    </source>
</reference>
<keyword evidence="7" id="KW-0998">Cell outer membrane</keyword>
<dbReference type="GO" id="GO:0015562">
    <property type="term" value="F:efflux transmembrane transporter activity"/>
    <property type="evidence" value="ECO:0007669"/>
    <property type="project" value="InterPro"/>
</dbReference>
<evidence type="ECO:0000256" key="8">
    <source>
        <dbReference type="ARBA" id="ARBA00023288"/>
    </source>
</evidence>
<dbReference type="Proteomes" id="UP000019522">
    <property type="component" value="Chromosome"/>
</dbReference>
<dbReference type="SUPFAM" id="SSF56954">
    <property type="entry name" value="Outer membrane efflux proteins (OEP)"/>
    <property type="match status" value="1"/>
</dbReference>
<evidence type="ECO:0000256" key="7">
    <source>
        <dbReference type="ARBA" id="ARBA00023237"/>
    </source>
</evidence>
<comment type="similarity">
    <text evidence="1 10">Belongs to the outer membrane factor (OMF) (TC 1.B.17) family.</text>
</comment>
<reference evidence="12 13" key="2">
    <citation type="submission" date="2014-03" db="EMBL/GenBank/DDBJ databases">
        <authorList>
            <person name="Baltrus D."/>
            <person name="Dougherty K."/>
        </authorList>
    </citation>
    <scope>NUCLEOTIDE SEQUENCE</scope>
    <source>
        <strain evidence="12 13">28a24</strain>
    </source>
</reference>
<keyword evidence="5 10" id="KW-0472">Membrane</keyword>
<keyword evidence="6 10" id="KW-0564">Palmitate</keyword>
<evidence type="ECO:0000256" key="9">
    <source>
        <dbReference type="ARBA" id="ARBA00037313"/>
    </source>
</evidence>
<evidence type="ECO:0000256" key="6">
    <source>
        <dbReference type="ARBA" id="ARBA00023139"/>
    </source>
</evidence>
<evidence type="ECO:0000313" key="13">
    <source>
        <dbReference type="Proteomes" id="UP000019522"/>
    </source>
</evidence>
<evidence type="ECO:0000256" key="3">
    <source>
        <dbReference type="ARBA" id="ARBA00022692"/>
    </source>
</evidence>
<comment type="function">
    <text evidence="9">Could be involved in resistance to puromycin, acriflavine and tetraphenylarsonium chloride.</text>
</comment>
<dbReference type="Pfam" id="PF02321">
    <property type="entry name" value="OEP"/>
    <property type="match status" value="2"/>
</dbReference>
<dbReference type="RefSeq" id="WP_025242518.1">
    <property type="nucleotide sequence ID" value="NZ_CP007441.1"/>
</dbReference>
<organism evidence="12 13">
    <name type="scientific">Stutzerimonas stutzeri</name>
    <name type="common">Pseudomonas stutzeri</name>
    <dbReference type="NCBI Taxonomy" id="316"/>
    <lineage>
        <taxon>Bacteria</taxon>
        <taxon>Pseudomonadati</taxon>
        <taxon>Pseudomonadota</taxon>
        <taxon>Gammaproteobacteria</taxon>
        <taxon>Pseudomonadales</taxon>
        <taxon>Pseudomonadaceae</taxon>
        <taxon>Stutzerimonas</taxon>
    </lineage>
</organism>
<dbReference type="InterPro" id="IPR003423">
    <property type="entry name" value="OMP_efflux"/>
</dbReference>
<feature type="signal peptide" evidence="10">
    <location>
        <begin position="1"/>
        <end position="21"/>
    </location>
</feature>
<dbReference type="PATRIC" id="fig|316.77.peg.2987"/>
<dbReference type="Gene3D" id="2.20.200.10">
    <property type="entry name" value="Outer membrane efflux proteins (OEP)"/>
    <property type="match status" value="1"/>
</dbReference>
<dbReference type="OrthoDB" id="9770517at2"/>
<evidence type="ECO:0000256" key="4">
    <source>
        <dbReference type="ARBA" id="ARBA00022729"/>
    </source>
</evidence>
<evidence type="ECO:0000256" key="5">
    <source>
        <dbReference type="ARBA" id="ARBA00023136"/>
    </source>
</evidence>
<keyword evidence="8 10" id="KW-0449">Lipoprotein</keyword>
<protein>
    <submittedName>
        <fullName evidence="12">Multidrug RND transporter</fullName>
    </submittedName>
</protein>
<dbReference type="PANTHER" id="PTHR30203:SF20">
    <property type="entry name" value="MULTIDRUG RESISTANCE OUTER MEMBRANE PROTEIN MDTP-RELATED"/>
    <property type="match status" value="1"/>
</dbReference>
<dbReference type="NCBIfam" id="TIGR01845">
    <property type="entry name" value="outer_NodT"/>
    <property type="match status" value="1"/>
</dbReference>
<feature type="coiled-coil region" evidence="11">
    <location>
        <begin position="227"/>
        <end position="254"/>
    </location>
</feature>
<evidence type="ECO:0000256" key="10">
    <source>
        <dbReference type="RuleBase" id="RU362097"/>
    </source>
</evidence>
<evidence type="ECO:0000256" key="2">
    <source>
        <dbReference type="ARBA" id="ARBA00022452"/>
    </source>
</evidence>
<keyword evidence="11" id="KW-0175">Coiled coil</keyword>
<accession>W8RCW8</accession>
<dbReference type="EMBL" id="CP007441">
    <property type="protein sequence ID" value="AHL76312.1"/>
    <property type="molecule type" value="Genomic_DNA"/>
</dbReference>
<sequence length="488" mass="52284">MPNVNSLFRPLSLLAAALALAGCASFEGLHSEGKLIDPASLEADRTLGASLSPAAWPRQDWWNRLGDSQLDSLIQEALQSSPNLQVADARARQASAAVLAADAARQPRLDANASATRSRLARVDDPLGQGERYSTLRSLSLEAGYTFDLWGGQRAAWEAAVGQARASEVDRQDARLSLASEVARAYNTLGLAYATQAIAEQDLKRSRDILKMSQGRVDAGIDSDYQLQQTQSLEAAAEAALTDAQQQVESARIRLAVLLGKGPDRGESLPQPKLIAPSAVELPAQLPAELLGRRPDLVAARWRVEAANKQIAASKANFYPNLNLSAAAGTKSLLGDAMFGSASRFFSVGPALSLPIFDGGRLRADLAGRDADYDLAVAQYNQILTGALGDIGERVSRLRSLDQQITQQQRARDIAKHSYDLALERYANGIGSYLDALSVEQQLLQADRQLAALHAERVDSSVLLMQALGGGFEPSTPLPASNDNVIQR</sequence>
<proteinExistence type="inferred from homology"/>
<evidence type="ECO:0000256" key="11">
    <source>
        <dbReference type="SAM" id="Coils"/>
    </source>
</evidence>
<dbReference type="GO" id="GO:0009279">
    <property type="term" value="C:cell outer membrane"/>
    <property type="evidence" value="ECO:0007669"/>
    <property type="project" value="UniProtKB-SubCell"/>
</dbReference>
<keyword evidence="4 10" id="KW-0732">Signal</keyword>
<name>W8RCW8_STUST</name>
<dbReference type="InterPro" id="IPR010131">
    <property type="entry name" value="MdtP/NodT-like"/>
</dbReference>
<keyword evidence="2 10" id="KW-1134">Transmembrane beta strand</keyword>
<dbReference type="AlphaFoldDB" id="W8RCW8"/>
<keyword evidence="3 10" id="KW-0812">Transmembrane</keyword>
<comment type="subcellular location">
    <subcellularLocation>
        <location evidence="10">Cell outer membrane</location>
        <topology evidence="10">Lipid-anchor</topology>
    </subcellularLocation>
</comment>
<dbReference type="KEGG" id="pstt:CH92_14935"/>
<evidence type="ECO:0000256" key="1">
    <source>
        <dbReference type="ARBA" id="ARBA00007613"/>
    </source>
</evidence>
<feature type="chain" id="PRO_5001444519" evidence="10">
    <location>
        <begin position="22"/>
        <end position="488"/>
    </location>
</feature>
<gene>
    <name evidence="12" type="ORF">CH92_14935</name>
</gene>
<dbReference type="PANTHER" id="PTHR30203">
    <property type="entry name" value="OUTER MEMBRANE CATION EFFLUX PROTEIN"/>
    <property type="match status" value="1"/>
</dbReference>